<evidence type="ECO:0000256" key="4">
    <source>
        <dbReference type="SAM" id="Phobius"/>
    </source>
</evidence>
<evidence type="ECO:0000259" key="6">
    <source>
        <dbReference type="PROSITE" id="PS50112"/>
    </source>
</evidence>
<dbReference type="InterPro" id="IPR003594">
    <property type="entry name" value="HATPase_dom"/>
</dbReference>
<dbReference type="RefSeq" id="WP_015725581.1">
    <property type="nucleotide sequence ID" value="NC_014972.1"/>
</dbReference>
<dbReference type="InterPro" id="IPR036097">
    <property type="entry name" value="HisK_dim/P_sf"/>
</dbReference>
<dbReference type="AlphaFoldDB" id="A0A7U3YP99"/>
<dbReference type="Gene3D" id="1.10.287.130">
    <property type="match status" value="1"/>
</dbReference>
<dbReference type="Proteomes" id="UP000006365">
    <property type="component" value="Chromosome"/>
</dbReference>
<dbReference type="InterPro" id="IPR035965">
    <property type="entry name" value="PAS-like_dom_sf"/>
</dbReference>
<dbReference type="Pfam" id="PF17149">
    <property type="entry name" value="CHASE5"/>
    <property type="match status" value="1"/>
</dbReference>
<dbReference type="SMART" id="SM00091">
    <property type="entry name" value="PAS"/>
    <property type="match status" value="2"/>
</dbReference>
<evidence type="ECO:0000313" key="8">
    <source>
        <dbReference type="EMBL" id="ADW19056.1"/>
    </source>
</evidence>
<dbReference type="EMBL" id="CP002364">
    <property type="protein sequence ID" value="ADW19056.1"/>
    <property type="molecule type" value="Genomic_DNA"/>
</dbReference>
<dbReference type="SUPFAM" id="SSF55785">
    <property type="entry name" value="PYP-like sensor domain (PAS domain)"/>
    <property type="match status" value="2"/>
</dbReference>
<evidence type="ECO:0000256" key="2">
    <source>
        <dbReference type="ARBA" id="ARBA00012438"/>
    </source>
</evidence>
<feature type="transmembrane region" description="Helical" evidence="4">
    <location>
        <begin position="13"/>
        <end position="35"/>
    </location>
</feature>
<keyword evidence="9" id="KW-1185">Reference proteome</keyword>
<dbReference type="Gene3D" id="3.30.565.10">
    <property type="entry name" value="Histidine kinase-like ATPase, C-terminal domain"/>
    <property type="match status" value="1"/>
</dbReference>
<dbReference type="SMART" id="SM00086">
    <property type="entry name" value="PAC"/>
    <property type="match status" value="1"/>
</dbReference>
<dbReference type="SUPFAM" id="SSF55874">
    <property type="entry name" value="ATPase domain of HSP90 chaperone/DNA topoisomerase II/histidine kinase"/>
    <property type="match status" value="1"/>
</dbReference>
<reference evidence="8 9" key="1">
    <citation type="journal article" date="2011" name="Stand. Genomic Sci.">
        <title>Complete genome sequence of Desulfobulbus propionicus type strain (1pr3).</title>
        <authorList>
            <person name="Pagani I."/>
            <person name="Lapidus A."/>
            <person name="Nolan M."/>
            <person name="Lucas S."/>
            <person name="Hammon N."/>
            <person name="Deshpande S."/>
            <person name="Cheng J.F."/>
            <person name="Chertkov O."/>
            <person name="Davenport K."/>
            <person name="Tapia R."/>
            <person name="Han C."/>
            <person name="Goodwin L."/>
            <person name="Pitluck S."/>
            <person name="Liolios K."/>
            <person name="Mavromatis K."/>
            <person name="Ivanova N."/>
            <person name="Mikhailova N."/>
            <person name="Pati A."/>
            <person name="Chen A."/>
            <person name="Palaniappan K."/>
            <person name="Land M."/>
            <person name="Hauser L."/>
            <person name="Chang Y.J."/>
            <person name="Jeffries C.D."/>
            <person name="Detter J.C."/>
            <person name="Brambilla E."/>
            <person name="Kannan K.P."/>
            <person name="Djao O.D."/>
            <person name="Rohde M."/>
            <person name="Pukall R."/>
            <person name="Spring S."/>
            <person name="Goker M."/>
            <person name="Sikorski J."/>
            <person name="Woyke T."/>
            <person name="Bristow J."/>
            <person name="Eisen J.A."/>
            <person name="Markowitz V."/>
            <person name="Hugenholtz P."/>
            <person name="Kyrpides N.C."/>
            <person name="Klenk H.P."/>
        </authorList>
    </citation>
    <scope>NUCLEOTIDE SEQUENCE [LARGE SCALE GENOMIC DNA]</scope>
    <source>
        <strain evidence="9">ATCC 33891 / DSM 2032 / 1pr3</strain>
    </source>
</reference>
<keyword evidence="8" id="KW-0418">Kinase</keyword>
<dbReference type="InterPro" id="IPR001610">
    <property type="entry name" value="PAC"/>
</dbReference>
<gene>
    <name evidence="8" type="ordered locus">Despr_2923</name>
</gene>
<dbReference type="NCBIfam" id="TIGR00229">
    <property type="entry name" value="sensory_box"/>
    <property type="match status" value="2"/>
</dbReference>
<dbReference type="PROSITE" id="PS50112">
    <property type="entry name" value="PAS"/>
    <property type="match status" value="2"/>
</dbReference>
<dbReference type="PRINTS" id="PR00344">
    <property type="entry name" value="BCTRLSENSOR"/>
</dbReference>
<dbReference type="InterPro" id="IPR000014">
    <property type="entry name" value="PAS"/>
</dbReference>
<evidence type="ECO:0000259" key="5">
    <source>
        <dbReference type="PROSITE" id="PS50109"/>
    </source>
</evidence>
<sequence>MLFKNRNSLASRLTFQVIVLSSLVTVLSTALQLYLDYRQDVRSIYLFFDSIKETSLRPLEESVWILDDLQVNLQLEGLIKRQDIVYAAVEMDQRITWSKGMPVRQDNITQSFPLVHPVRNGFEEIGTLHVMASLEAIYHRLLRRITILLASNAVKTFLVAGFILLLFKKNITDHLERMADHVQQIDIQQQEPQPLRLNRTNPRTSDELDLVSEALNGLCQGGYQAYRDLRIQEQRLRLLFDATEEAIFGVDPQGRCTFINRVANDILSSTKGQSLLGRDLLAMLASHDQPPSSSLLGRQVQTTIEERRVLFTDELPLVLSDGLIMLISLRSYPVVEQQRCTGAVVFFADISRQQKLEQEKQLFTRIIRQAPALILVVNADGVIEYVNSIFEQIFGFEAQTLAGTLAQDSFKSLDITPQMGRVRNKIANGETWVGTFTGKTMDGRKIVLDATVFPIFDRRGQLTNIVAMGRDITREQQLTEQLHHIQKMEAIGKLAASIAHEFGNPLLGIRFALRDVQQRAQLEQDDAHLLQLAESECDRMRKLIRDLQQFNRPSSGRKVEFDPHRILEEIMALHHNLLTKKKITVIRDYEPRPIRLHAVEDQMRQVLINLILNATDAMETAGGTLTLRTRLAGGEVVICVEDSGGGIAEEHLQRIFEPFFTTKAAVEGTGLGLAVSYGIVRGHGGDITVQSRPGQTVFTVTLPARAMPAATGVAPLVGATSAARVETSMR</sequence>
<dbReference type="InterPro" id="IPR013656">
    <property type="entry name" value="PAS_4"/>
</dbReference>
<keyword evidence="4" id="KW-1133">Transmembrane helix</keyword>
<feature type="domain" description="Histidine kinase" evidence="5">
    <location>
        <begin position="497"/>
        <end position="706"/>
    </location>
</feature>
<dbReference type="InterPro" id="IPR004358">
    <property type="entry name" value="Sig_transdc_His_kin-like_C"/>
</dbReference>
<dbReference type="Pfam" id="PF08448">
    <property type="entry name" value="PAS_4"/>
    <property type="match status" value="2"/>
</dbReference>
<dbReference type="Gene3D" id="3.30.450.20">
    <property type="entry name" value="PAS domain"/>
    <property type="match status" value="2"/>
</dbReference>
<proteinExistence type="predicted"/>
<dbReference type="InterPro" id="IPR000700">
    <property type="entry name" value="PAS-assoc_C"/>
</dbReference>
<dbReference type="InterPro" id="IPR005467">
    <property type="entry name" value="His_kinase_dom"/>
</dbReference>
<feature type="domain" description="PAS" evidence="6">
    <location>
        <begin position="232"/>
        <end position="307"/>
    </location>
</feature>
<dbReference type="InterPro" id="IPR033414">
    <property type="entry name" value="Sensor_dom"/>
</dbReference>
<protein>
    <recommendedName>
        <fullName evidence="2">histidine kinase</fullName>
        <ecNumber evidence="2">2.7.13.3</ecNumber>
    </recommendedName>
</protein>
<evidence type="ECO:0000256" key="1">
    <source>
        <dbReference type="ARBA" id="ARBA00000085"/>
    </source>
</evidence>
<dbReference type="PANTHER" id="PTHR43065:SF42">
    <property type="entry name" value="TWO-COMPONENT SENSOR PPRA"/>
    <property type="match status" value="1"/>
</dbReference>
<evidence type="ECO:0000313" key="9">
    <source>
        <dbReference type="Proteomes" id="UP000006365"/>
    </source>
</evidence>
<name>A0A7U3YP99_DESPD</name>
<feature type="transmembrane region" description="Helical" evidence="4">
    <location>
        <begin position="147"/>
        <end position="167"/>
    </location>
</feature>
<dbReference type="Pfam" id="PF02518">
    <property type="entry name" value="HATPase_c"/>
    <property type="match status" value="1"/>
</dbReference>
<keyword evidence="8" id="KW-0808">Transferase</keyword>
<dbReference type="InterPro" id="IPR003661">
    <property type="entry name" value="HisK_dim/P_dom"/>
</dbReference>
<dbReference type="SMART" id="SM00388">
    <property type="entry name" value="HisKA"/>
    <property type="match status" value="1"/>
</dbReference>
<evidence type="ECO:0000256" key="3">
    <source>
        <dbReference type="ARBA" id="ARBA00022553"/>
    </source>
</evidence>
<dbReference type="CDD" id="cd00082">
    <property type="entry name" value="HisKA"/>
    <property type="match status" value="1"/>
</dbReference>
<feature type="domain" description="PAS" evidence="6">
    <location>
        <begin position="359"/>
        <end position="403"/>
    </location>
</feature>
<keyword evidence="3" id="KW-0597">Phosphoprotein</keyword>
<dbReference type="InterPro" id="IPR036890">
    <property type="entry name" value="HATPase_C_sf"/>
</dbReference>
<evidence type="ECO:0000259" key="7">
    <source>
        <dbReference type="PROSITE" id="PS50113"/>
    </source>
</evidence>
<keyword evidence="4" id="KW-0472">Membrane</keyword>
<dbReference type="SMART" id="SM00387">
    <property type="entry name" value="HATPase_c"/>
    <property type="match status" value="1"/>
</dbReference>
<feature type="domain" description="PAC" evidence="7">
    <location>
        <begin position="427"/>
        <end position="484"/>
    </location>
</feature>
<dbReference type="PANTHER" id="PTHR43065">
    <property type="entry name" value="SENSOR HISTIDINE KINASE"/>
    <property type="match status" value="1"/>
</dbReference>
<accession>A0A7U3YP99</accession>
<dbReference type="KEGG" id="dpr:Despr_2923"/>
<dbReference type="Pfam" id="PF00512">
    <property type="entry name" value="HisKA"/>
    <property type="match status" value="1"/>
</dbReference>
<dbReference type="EC" id="2.7.13.3" evidence="2"/>
<keyword evidence="4" id="KW-0812">Transmembrane</keyword>
<organism evidence="8 9">
    <name type="scientific">Desulfobulbus propionicus (strain ATCC 33891 / DSM 2032 / VKM B-1956 / 1pr3)</name>
    <dbReference type="NCBI Taxonomy" id="577650"/>
    <lineage>
        <taxon>Bacteria</taxon>
        <taxon>Pseudomonadati</taxon>
        <taxon>Thermodesulfobacteriota</taxon>
        <taxon>Desulfobulbia</taxon>
        <taxon>Desulfobulbales</taxon>
        <taxon>Desulfobulbaceae</taxon>
        <taxon>Desulfobulbus</taxon>
    </lineage>
</organism>
<dbReference type="PROSITE" id="PS50113">
    <property type="entry name" value="PAC"/>
    <property type="match status" value="1"/>
</dbReference>
<comment type="catalytic activity">
    <reaction evidence="1">
        <text>ATP + protein L-histidine = ADP + protein N-phospho-L-histidine.</text>
        <dbReference type="EC" id="2.7.13.3"/>
    </reaction>
</comment>
<dbReference type="GO" id="GO:0000155">
    <property type="term" value="F:phosphorelay sensor kinase activity"/>
    <property type="evidence" value="ECO:0007669"/>
    <property type="project" value="InterPro"/>
</dbReference>
<dbReference type="CDD" id="cd00130">
    <property type="entry name" value="PAS"/>
    <property type="match status" value="2"/>
</dbReference>
<dbReference type="PROSITE" id="PS50109">
    <property type="entry name" value="HIS_KIN"/>
    <property type="match status" value="1"/>
</dbReference>
<dbReference type="SUPFAM" id="SSF47384">
    <property type="entry name" value="Homodimeric domain of signal transducing histidine kinase"/>
    <property type="match status" value="1"/>
</dbReference>